<dbReference type="GO" id="GO:0016020">
    <property type="term" value="C:membrane"/>
    <property type="evidence" value="ECO:0000318"/>
    <property type="project" value="GO_Central"/>
</dbReference>
<feature type="transmembrane region" description="Helical" evidence="2">
    <location>
        <begin position="494"/>
        <end position="515"/>
    </location>
</feature>
<feature type="transmembrane region" description="Helical" evidence="2">
    <location>
        <begin position="571"/>
        <end position="595"/>
    </location>
</feature>
<evidence type="ECO:0000313" key="5">
    <source>
        <dbReference type="Proteomes" id="UP000235145"/>
    </source>
</evidence>
<comment type="caution">
    <text evidence="4">The sequence shown here is derived from an EMBL/GenBank/DDBJ whole genome shotgun (WGS) entry which is preliminary data.</text>
</comment>
<reference evidence="4 5" key="1">
    <citation type="journal article" date="2017" name="Nat. Commun.">
        <title>Genome assembly with in vitro proximity ligation data and whole-genome triplication in lettuce.</title>
        <authorList>
            <person name="Reyes-Chin-Wo S."/>
            <person name="Wang Z."/>
            <person name="Yang X."/>
            <person name="Kozik A."/>
            <person name="Arikit S."/>
            <person name="Song C."/>
            <person name="Xia L."/>
            <person name="Froenicke L."/>
            <person name="Lavelle D.O."/>
            <person name="Truco M.J."/>
            <person name="Xia R."/>
            <person name="Zhu S."/>
            <person name="Xu C."/>
            <person name="Xu H."/>
            <person name="Xu X."/>
            <person name="Cox K."/>
            <person name="Korf I."/>
            <person name="Meyers B.C."/>
            <person name="Michelmore R.W."/>
        </authorList>
    </citation>
    <scope>NUCLEOTIDE SEQUENCE [LARGE SCALE GENOMIC DNA]</scope>
    <source>
        <strain evidence="5">cv. Salinas</strain>
        <tissue evidence="4">Seedlings</tissue>
    </source>
</reference>
<dbReference type="InterPro" id="IPR026961">
    <property type="entry name" value="PGG_dom"/>
</dbReference>
<sequence>MADNMTPTDYRKINASLYDALSEGDDNKVCHICKTLPDGPLRKLTIHDDTVLHIASYHKRNKLVLQLLGMLPEDQPNILTVKNEAGKTILHSTATNNDTVEAAVEMLRRAPSLLAMTDNLGETPLFRAARYGKSKIFYFLQAEMNRRFPAKATDLMDFLQRNNKATILHVAIHSENFPLALDIAKTYPRLIGEEDGDGMTALQLLACKPSVFNNGFEANFFKLIYLINPKERASRVPILKKFKKQKLKSESAKELATLLIENDTSWEESEPMPNQNRTKLHKYGGDIMPSQNHSLEIIIAPTPDSPLILATKSGCTEIVKKILQMYPQAVEHIDKDGRDILHVAIQYRRKEIYNLVVNMKYSLRRLRGKIDKQGNSIMHMVGIKVKDPKAEQDNRSPAFVLRDDLLLFSRVKDICTIQATLQVNEGGVTAEQLFIESNARLQVDAKEWMKSTAEHCSIVAVLIATVAFAAAYTVPGGPNQNTGYPLLKSKPFFIVFALADALSLACSLTSVIIFLSILTSSFRLNDFQHSLHNKLFIGLTVLILSVSMMMIAFAATLILTISSEQGHWKNIMLYMISFFPVTVFVCSYIHLYKLLIEAFLRRLKKAIAAILPTPDVDSPQAMHHHIQPSQATNTSSFV</sequence>
<feature type="transmembrane region" description="Helical" evidence="2">
    <location>
        <begin position="535"/>
        <end position="559"/>
    </location>
</feature>
<name>A0A9R1UXU6_LACSA</name>
<dbReference type="Pfam" id="PF12796">
    <property type="entry name" value="Ank_2"/>
    <property type="match status" value="1"/>
</dbReference>
<feature type="compositionally biased region" description="Polar residues" evidence="1">
    <location>
        <begin position="627"/>
        <end position="638"/>
    </location>
</feature>
<dbReference type="AlphaFoldDB" id="A0A9R1UXU6"/>
<organism evidence="4 5">
    <name type="scientific">Lactuca sativa</name>
    <name type="common">Garden lettuce</name>
    <dbReference type="NCBI Taxonomy" id="4236"/>
    <lineage>
        <taxon>Eukaryota</taxon>
        <taxon>Viridiplantae</taxon>
        <taxon>Streptophyta</taxon>
        <taxon>Embryophyta</taxon>
        <taxon>Tracheophyta</taxon>
        <taxon>Spermatophyta</taxon>
        <taxon>Magnoliopsida</taxon>
        <taxon>eudicotyledons</taxon>
        <taxon>Gunneridae</taxon>
        <taxon>Pentapetalae</taxon>
        <taxon>asterids</taxon>
        <taxon>campanulids</taxon>
        <taxon>Asterales</taxon>
        <taxon>Asteraceae</taxon>
        <taxon>Cichorioideae</taxon>
        <taxon>Cichorieae</taxon>
        <taxon>Lactucinae</taxon>
        <taxon>Lactuca</taxon>
    </lineage>
</organism>
<dbReference type="Gene3D" id="1.25.40.20">
    <property type="entry name" value="Ankyrin repeat-containing domain"/>
    <property type="match status" value="2"/>
</dbReference>
<keyword evidence="5" id="KW-1185">Reference proteome</keyword>
<dbReference type="Proteomes" id="UP000235145">
    <property type="component" value="Unassembled WGS sequence"/>
</dbReference>
<dbReference type="SUPFAM" id="SSF48403">
    <property type="entry name" value="Ankyrin repeat"/>
    <property type="match status" value="1"/>
</dbReference>
<accession>A0A9R1UXU6</accession>
<feature type="region of interest" description="Disordered" evidence="1">
    <location>
        <begin position="618"/>
        <end position="638"/>
    </location>
</feature>
<dbReference type="InterPro" id="IPR036770">
    <property type="entry name" value="Ankyrin_rpt-contain_sf"/>
</dbReference>
<dbReference type="PANTHER" id="PTHR24177:SF439">
    <property type="entry name" value="ANKYRIN REPEAT-CONTAINING DOMAIN, PGG DOMAIN, ANKYRIN REPEAT-CONTAINING DOMAIN SUPERFAMILY"/>
    <property type="match status" value="1"/>
</dbReference>
<feature type="transmembrane region" description="Helical" evidence="2">
    <location>
        <begin position="456"/>
        <end position="474"/>
    </location>
</feature>
<keyword evidence="2" id="KW-1133">Transmembrane helix</keyword>
<proteinExistence type="predicted"/>
<evidence type="ECO:0000256" key="2">
    <source>
        <dbReference type="SAM" id="Phobius"/>
    </source>
</evidence>
<dbReference type="EMBL" id="NBSK02000007">
    <property type="protein sequence ID" value="KAJ0195072.1"/>
    <property type="molecule type" value="Genomic_DNA"/>
</dbReference>
<gene>
    <name evidence="4" type="ORF">LSAT_V11C700348170</name>
</gene>
<dbReference type="Pfam" id="PF13962">
    <property type="entry name" value="PGG"/>
    <property type="match status" value="1"/>
</dbReference>
<evidence type="ECO:0000313" key="4">
    <source>
        <dbReference type="EMBL" id="KAJ0195072.1"/>
    </source>
</evidence>
<feature type="domain" description="PGG" evidence="3">
    <location>
        <begin position="446"/>
        <end position="559"/>
    </location>
</feature>
<evidence type="ECO:0000256" key="1">
    <source>
        <dbReference type="SAM" id="MobiDB-lite"/>
    </source>
</evidence>
<dbReference type="SMART" id="SM00248">
    <property type="entry name" value="ANK"/>
    <property type="match status" value="5"/>
</dbReference>
<evidence type="ECO:0000259" key="3">
    <source>
        <dbReference type="Pfam" id="PF13962"/>
    </source>
</evidence>
<dbReference type="PANTHER" id="PTHR24177">
    <property type="entry name" value="CASKIN"/>
    <property type="match status" value="1"/>
</dbReference>
<keyword evidence="2" id="KW-0812">Transmembrane</keyword>
<keyword evidence="2" id="KW-0472">Membrane</keyword>
<dbReference type="InterPro" id="IPR002110">
    <property type="entry name" value="Ankyrin_rpt"/>
</dbReference>
<protein>
    <recommendedName>
        <fullName evidence="3">PGG domain-containing protein</fullName>
    </recommendedName>
</protein>